<evidence type="ECO:0000313" key="2">
    <source>
        <dbReference type="Proteomes" id="UP000289841"/>
    </source>
</evidence>
<reference evidence="1 2" key="1">
    <citation type="submission" date="2019-01" db="EMBL/GenBank/DDBJ databases">
        <authorList>
            <consortium name="Pathogen Informatics"/>
        </authorList>
    </citation>
    <scope>NUCLEOTIDE SEQUENCE [LARGE SCALE GENOMIC DNA]</scope>
    <source>
        <strain evidence="1 2">NCTC10138</strain>
    </source>
</reference>
<dbReference type="Gene3D" id="3.50.4.20">
    <property type="match status" value="1"/>
</dbReference>
<proteinExistence type="predicted"/>
<dbReference type="InterPro" id="IPR038141">
    <property type="entry name" value="YutD-like_sf"/>
</dbReference>
<dbReference type="InterPro" id="IPR009370">
    <property type="entry name" value="YutD-like"/>
</dbReference>
<evidence type="ECO:0000313" key="1">
    <source>
        <dbReference type="EMBL" id="VEU79627.1"/>
    </source>
</evidence>
<dbReference type="AlphaFoldDB" id="A0A449BB96"/>
<name>A0A449BB96_HAPAX</name>
<dbReference type="STRING" id="1278311.GCA_000428705_01007"/>
<sequence>MVIETEHGKFELIKNYREAFDLTAFNEKYVDVAFDRYQYLVGDIASGLLRIKGFNSDSKSPRGFRAIPDYINESCNYNSAYYILKRYKENNDDKEINVDEWNRRTSSISTR</sequence>
<keyword evidence="2" id="KW-1185">Reference proteome</keyword>
<dbReference type="OrthoDB" id="1650379at2"/>
<gene>
    <name evidence="1" type="primary">yutD</name>
    <name evidence="1" type="ORF">NCTC10138_00056</name>
</gene>
<dbReference type="EMBL" id="LR215048">
    <property type="protein sequence ID" value="VEU79627.1"/>
    <property type="molecule type" value="Genomic_DNA"/>
</dbReference>
<dbReference type="KEGG" id="aaxa:NCTC10138_00056"/>
<dbReference type="Proteomes" id="UP000289841">
    <property type="component" value="Chromosome"/>
</dbReference>
<dbReference type="Pfam" id="PF06265">
    <property type="entry name" value="YutD-like"/>
    <property type="match status" value="1"/>
</dbReference>
<accession>A0A449BB96</accession>
<protein>
    <submittedName>
        <fullName evidence="1">Uncharacterized protein conserved in bacteria</fullName>
    </submittedName>
</protein>
<organism evidence="1 2">
    <name type="scientific">Haploplasma axanthum</name>
    <name type="common">Acholeplasma axanthum</name>
    <dbReference type="NCBI Taxonomy" id="29552"/>
    <lineage>
        <taxon>Bacteria</taxon>
        <taxon>Bacillati</taxon>
        <taxon>Mycoplasmatota</taxon>
        <taxon>Mollicutes</taxon>
        <taxon>Acholeplasmatales</taxon>
        <taxon>Acholeplasmataceae</taxon>
        <taxon>Haploplasma</taxon>
    </lineage>
</organism>